<dbReference type="AlphaFoldDB" id="A0A7C4I5I5"/>
<gene>
    <name evidence="3" type="ORF">ENT82_05035</name>
    <name evidence="2" type="ORF">ENU43_03860</name>
</gene>
<sequence length="834" mass="91422">MRSTILFIMVFLLLVSAYGAEPIPPGTPFGTVYVRVTDCITGAPIQGASVNLDNPTHRTDGLTNSTGYASIEAFAWFYTYYVTASGYRVDAGERRFSLGEVFNVCLVPEAAGFWRVVADVLAWQGDIHAGGSGWAIIRLKNLEAGVFNITEFQIWVAGYDGPAITYTVPKGVILDRLVERSFNISVNPRPEVPTGRLKAELRFRAVFTGADGRSIGPLTVSTDLDYVMIAPYRSFRIQVMDKWGQNPVPGAVVEFIPTLPNVEGSFTYQADENGYIDVKRVNDGAYLTRIKYLSPYDEKVYLVAQQYTILIDLVKQPFLRSSLYEVHVDVRDLGNRPLETDVYLNSVRAFSENGLARFVNVPQGMYSVSVRWMDVEVYTSQIRVEEPLVINKPGAQLQATVDVGDIGVKLETLEGKQVNIPVKILLTPRNRLAENVSSTVFERLPRGEYAVKVQAYDFYRERYVDVGEGVFALPRDHGQHVIRVNIFDVVVELVDKQGRHVDAELTIEGKPVTLRGGKATLTSLTPGPYRFKASWNGYTVLDIMAEPRPGETLKLTAEIYKMRLRVLGVDDQPLMKASAILWQGQSPEQQTVVNGSTVFDQVPAGTHQLTIFLEDVAVFNGTVETGEEVSVVVEAGWVELFFHDHNGAPISGVEVVAAGFDAQKTGADGVARLGQRPLGSYGFTARYRGFTVFEGVAKAGNRTEFTLPLYSLKATVVNELDTPIEASITLTRGDVSLGTFTGSEAAYYLLPPGPYVLKASVGTKQAVQQVNLLSDGQVYVIKVPVTLVLGNIALSSSDLLTILMPIAVAVVAVASIAGLRKAAGQRRKRAKGMV</sequence>
<reference evidence="3" key="1">
    <citation type="journal article" date="2020" name="mSystems">
        <title>Genome- and Community-Level Interaction Insights into Carbon Utilization and Element Cycling Functions of Hydrothermarchaeota in Hydrothermal Sediment.</title>
        <authorList>
            <person name="Zhou Z."/>
            <person name="Liu Y."/>
            <person name="Xu W."/>
            <person name="Pan J."/>
            <person name="Luo Z.H."/>
            <person name="Li M."/>
        </authorList>
    </citation>
    <scope>NUCLEOTIDE SEQUENCE [LARGE SCALE GENOMIC DNA]</scope>
    <source>
        <strain evidence="3">SpSt-613</strain>
        <strain evidence="2">SpSt-669</strain>
    </source>
</reference>
<comment type="caution">
    <text evidence="3">The sequence shown here is derived from an EMBL/GenBank/DDBJ whole genome shotgun (WGS) entry which is preliminary data.</text>
</comment>
<dbReference type="EMBL" id="DTAD01000054">
    <property type="protein sequence ID" value="HGN90474.1"/>
    <property type="molecule type" value="Genomic_DNA"/>
</dbReference>
<keyword evidence="3" id="KW-0645">Protease</keyword>
<accession>A0A7C4I5I5</accession>
<name>A0A7C4I5I5_CALS0</name>
<dbReference type="SUPFAM" id="SSF49464">
    <property type="entry name" value="Carboxypeptidase regulatory domain-like"/>
    <property type="match status" value="1"/>
</dbReference>
<keyword evidence="1" id="KW-1133">Transmembrane helix</keyword>
<feature type="transmembrane region" description="Helical" evidence="1">
    <location>
        <begin position="799"/>
        <end position="819"/>
    </location>
</feature>
<keyword evidence="3" id="KW-0121">Carboxypeptidase</keyword>
<evidence type="ECO:0000256" key="1">
    <source>
        <dbReference type="SAM" id="Phobius"/>
    </source>
</evidence>
<dbReference type="InterPro" id="IPR008969">
    <property type="entry name" value="CarboxyPept-like_regulatory"/>
</dbReference>
<evidence type="ECO:0000313" key="2">
    <source>
        <dbReference type="EMBL" id="HGL40781.1"/>
    </source>
</evidence>
<keyword evidence="3" id="KW-0378">Hydrolase</keyword>
<keyword evidence="1" id="KW-0472">Membrane</keyword>
<dbReference type="GO" id="GO:0004180">
    <property type="term" value="F:carboxypeptidase activity"/>
    <property type="evidence" value="ECO:0007669"/>
    <property type="project" value="UniProtKB-KW"/>
</dbReference>
<protein>
    <submittedName>
        <fullName evidence="3">Carboxypeptidase regulatory-like domain-containing protein</fullName>
    </submittedName>
</protein>
<evidence type="ECO:0000313" key="3">
    <source>
        <dbReference type="EMBL" id="HGN90474.1"/>
    </source>
</evidence>
<proteinExistence type="predicted"/>
<keyword evidence="1" id="KW-0812">Transmembrane</keyword>
<organism evidence="3">
    <name type="scientific">Caldiarchaeum subterraneum</name>
    <dbReference type="NCBI Taxonomy" id="311458"/>
    <lineage>
        <taxon>Archaea</taxon>
        <taxon>Nitrososphaerota</taxon>
        <taxon>Candidatus Caldarchaeales</taxon>
        <taxon>Candidatus Caldarchaeaceae</taxon>
        <taxon>Candidatus Caldarchaeum</taxon>
    </lineage>
</organism>
<dbReference type="EMBL" id="DTCM01000050">
    <property type="protein sequence ID" value="HGL40781.1"/>
    <property type="molecule type" value="Genomic_DNA"/>
</dbReference>